<feature type="non-terminal residue" evidence="1">
    <location>
        <position position="60"/>
    </location>
</feature>
<proteinExistence type="predicted"/>
<dbReference type="AlphaFoldDB" id="A0A392SU22"/>
<accession>A0A392SU22</accession>
<evidence type="ECO:0000313" key="1">
    <source>
        <dbReference type="EMBL" id="MCI51366.1"/>
    </source>
</evidence>
<keyword evidence="2" id="KW-1185">Reference proteome</keyword>
<evidence type="ECO:0000313" key="2">
    <source>
        <dbReference type="Proteomes" id="UP000265520"/>
    </source>
</evidence>
<protein>
    <submittedName>
        <fullName evidence="1">Uncharacterized protein</fullName>
    </submittedName>
</protein>
<comment type="caution">
    <text evidence="1">The sequence shown here is derived from an EMBL/GenBank/DDBJ whole genome shotgun (WGS) entry which is preliminary data.</text>
</comment>
<organism evidence="1 2">
    <name type="scientific">Trifolium medium</name>
    <dbReference type="NCBI Taxonomy" id="97028"/>
    <lineage>
        <taxon>Eukaryota</taxon>
        <taxon>Viridiplantae</taxon>
        <taxon>Streptophyta</taxon>
        <taxon>Embryophyta</taxon>
        <taxon>Tracheophyta</taxon>
        <taxon>Spermatophyta</taxon>
        <taxon>Magnoliopsida</taxon>
        <taxon>eudicotyledons</taxon>
        <taxon>Gunneridae</taxon>
        <taxon>Pentapetalae</taxon>
        <taxon>rosids</taxon>
        <taxon>fabids</taxon>
        <taxon>Fabales</taxon>
        <taxon>Fabaceae</taxon>
        <taxon>Papilionoideae</taxon>
        <taxon>50 kb inversion clade</taxon>
        <taxon>NPAAA clade</taxon>
        <taxon>Hologalegina</taxon>
        <taxon>IRL clade</taxon>
        <taxon>Trifolieae</taxon>
        <taxon>Trifolium</taxon>
    </lineage>
</organism>
<dbReference type="EMBL" id="LXQA010430602">
    <property type="protein sequence ID" value="MCI51366.1"/>
    <property type="molecule type" value="Genomic_DNA"/>
</dbReference>
<reference evidence="1 2" key="1">
    <citation type="journal article" date="2018" name="Front. Plant Sci.">
        <title>Red Clover (Trifolium pratense) and Zigzag Clover (T. medium) - A Picture of Genomic Similarities and Differences.</title>
        <authorList>
            <person name="Dluhosova J."/>
            <person name="Istvanek J."/>
            <person name="Nedelnik J."/>
            <person name="Repkova J."/>
        </authorList>
    </citation>
    <scope>NUCLEOTIDE SEQUENCE [LARGE SCALE GENOMIC DNA]</scope>
    <source>
        <strain evidence="2">cv. 10/8</strain>
        <tissue evidence="1">Leaf</tissue>
    </source>
</reference>
<name>A0A392SU22_9FABA</name>
<sequence length="60" mass="6641">MELLPKKFEKVCHSTRRHMRHFSLCAVLAHGGIETHAMSVRMAEMGVSPCTREGGKGSDT</sequence>
<dbReference type="Proteomes" id="UP000265520">
    <property type="component" value="Unassembled WGS sequence"/>
</dbReference>